<reference evidence="1 2" key="1">
    <citation type="journal article" date="2017" name="Int. J. Parasitol.">
        <title>The genome of the protozoan parasite Cystoisospora suis and a reverse vaccinology approach to identify vaccine candidates.</title>
        <authorList>
            <person name="Palmieri N."/>
            <person name="Shrestha A."/>
            <person name="Ruttkowski B."/>
            <person name="Beck T."/>
            <person name="Vogl C."/>
            <person name="Tomley F."/>
            <person name="Blake D.P."/>
            <person name="Joachim A."/>
        </authorList>
    </citation>
    <scope>NUCLEOTIDE SEQUENCE [LARGE SCALE GENOMIC DNA]</scope>
    <source>
        <strain evidence="1 2">Wien I</strain>
    </source>
</reference>
<proteinExistence type="predicted"/>
<gene>
    <name evidence="1" type="ORF">CSUI_000701</name>
</gene>
<dbReference type="GeneID" id="94424143"/>
<evidence type="ECO:0000313" key="1">
    <source>
        <dbReference type="EMBL" id="PHJ25443.1"/>
    </source>
</evidence>
<evidence type="ECO:0000313" key="2">
    <source>
        <dbReference type="Proteomes" id="UP000221165"/>
    </source>
</evidence>
<accession>A0A2C6LFL4</accession>
<protein>
    <submittedName>
        <fullName evidence="1">Uncharacterized protein</fullName>
    </submittedName>
</protein>
<dbReference type="EMBL" id="MIGC01000279">
    <property type="protein sequence ID" value="PHJ25443.1"/>
    <property type="molecule type" value="Genomic_DNA"/>
</dbReference>
<organism evidence="1 2">
    <name type="scientific">Cystoisospora suis</name>
    <dbReference type="NCBI Taxonomy" id="483139"/>
    <lineage>
        <taxon>Eukaryota</taxon>
        <taxon>Sar</taxon>
        <taxon>Alveolata</taxon>
        <taxon>Apicomplexa</taxon>
        <taxon>Conoidasida</taxon>
        <taxon>Coccidia</taxon>
        <taxon>Eucoccidiorida</taxon>
        <taxon>Eimeriorina</taxon>
        <taxon>Sarcocystidae</taxon>
        <taxon>Cystoisospora</taxon>
    </lineage>
</organism>
<dbReference type="RefSeq" id="XP_067927090.1">
    <property type="nucleotide sequence ID" value="XM_068060932.1"/>
</dbReference>
<keyword evidence="2" id="KW-1185">Reference proteome</keyword>
<dbReference type="AlphaFoldDB" id="A0A2C6LFL4"/>
<name>A0A2C6LFL4_9APIC</name>
<dbReference type="Proteomes" id="UP000221165">
    <property type="component" value="Unassembled WGS sequence"/>
</dbReference>
<sequence>MCMPTYIQHRGLVSVYFRLSCHPATSSTPDCFVGTAYRLTQVLLRFA</sequence>
<dbReference type="VEuPathDB" id="ToxoDB:CSUI_000701"/>
<comment type="caution">
    <text evidence="1">The sequence shown here is derived from an EMBL/GenBank/DDBJ whole genome shotgun (WGS) entry which is preliminary data.</text>
</comment>